<feature type="compositionally biased region" description="Polar residues" evidence="1">
    <location>
        <begin position="280"/>
        <end position="290"/>
    </location>
</feature>
<keyword evidence="2" id="KW-0472">Membrane</keyword>
<dbReference type="Proteomes" id="UP001623290">
    <property type="component" value="Chromosome"/>
</dbReference>
<evidence type="ECO:0000313" key="3">
    <source>
        <dbReference type="EMBL" id="WRY33796.1"/>
    </source>
</evidence>
<keyword evidence="4" id="KW-1185">Reference proteome</keyword>
<keyword evidence="2" id="KW-1133">Transmembrane helix</keyword>
<proteinExistence type="predicted"/>
<evidence type="ECO:0000256" key="1">
    <source>
        <dbReference type="SAM" id="MobiDB-lite"/>
    </source>
</evidence>
<dbReference type="EMBL" id="CP135443">
    <property type="protein sequence ID" value="WRY33796.1"/>
    <property type="molecule type" value="Genomic_DNA"/>
</dbReference>
<feature type="transmembrane region" description="Helical" evidence="2">
    <location>
        <begin position="33"/>
        <end position="57"/>
    </location>
</feature>
<protein>
    <submittedName>
        <fullName evidence="3">DNA repair protein</fullName>
    </submittedName>
</protein>
<name>A0ABZ1E1V9_9RHOB</name>
<gene>
    <name evidence="3" type="ORF">RPE78_00435</name>
</gene>
<reference evidence="3 4" key="1">
    <citation type="submission" date="2023-09" db="EMBL/GenBank/DDBJ databases">
        <title>Thioclava shenzhenensis sp. nov., a multidrug resistant bacteria-antagonizing species isolated from coastal seawater.</title>
        <authorList>
            <person name="Long M."/>
        </authorList>
    </citation>
    <scope>NUCLEOTIDE SEQUENCE [LARGE SCALE GENOMIC DNA]</scope>
    <source>
        <strain evidence="3 4">FTW29</strain>
    </source>
</reference>
<feature type="transmembrane region" description="Helical" evidence="2">
    <location>
        <begin position="91"/>
        <end position="112"/>
    </location>
</feature>
<accession>A0ABZ1E1V9</accession>
<organism evidence="3 4">
    <name type="scientific">Thioclava litoralis</name>
    <dbReference type="NCBI Taxonomy" id="3076557"/>
    <lineage>
        <taxon>Bacteria</taxon>
        <taxon>Pseudomonadati</taxon>
        <taxon>Pseudomonadota</taxon>
        <taxon>Alphaproteobacteria</taxon>
        <taxon>Rhodobacterales</taxon>
        <taxon>Paracoccaceae</taxon>
        <taxon>Thioclava</taxon>
    </lineage>
</organism>
<keyword evidence="2" id="KW-0812">Transmembrane</keyword>
<evidence type="ECO:0000256" key="2">
    <source>
        <dbReference type="SAM" id="Phobius"/>
    </source>
</evidence>
<dbReference type="RefSeq" id="WP_406720933.1">
    <property type="nucleotide sequence ID" value="NZ_CP135443.1"/>
</dbReference>
<sequence>MASQNPKSAQRGTVPEMAEANHLRRLARSRSDLADMVNTTISGLVLLLAFCALGQFLGSALGFLPWLHVPAQFGQSQIGHPQLGQAAVTDIGPWLQAGFAALVLLLALYLPAHNRVSRLERSHRNFHIGMQDVAHAYRLAHEADRAGAFTLSGEFDTMRERITWLRQHPDLPGLEPELLELAAQMSLQSRDLARIYSDANVARARDTLKARQQETDRLAQQIGLARKTCDEIGHWLSEVEAEERRVTREFQLLERDLAAILPALGYELEEQLPNVAPKRPQSSTKDSSNVVALPKPAELSPRPDRG</sequence>
<feature type="region of interest" description="Disordered" evidence="1">
    <location>
        <begin position="272"/>
        <end position="306"/>
    </location>
</feature>
<evidence type="ECO:0000313" key="4">
    <source>
        <dbReference type="Proteomes" id="UP001623290"/>
    </source>
</evidence>